<protein>
    <recommendedName>
        <fullName evidence="5">DNA2/NAM7 helicase-like C-terminal domain-containing protein</fullName>
    </recommendedName>
</protein>
<evidence type="ECO:0000313" key="4">
    <source>
        <dbReference type="Proteomes" id="UP000007148"/>
    </source>
</evidence>
<dbReference type="STRING" id="1109443.G4TPV9"/>
<comment type="caution">
    <text evidence="3">The sequence shown here is derived from an EMBL/GenBank/DDBJ whole genome shotgun (WGS) entry which is preliminary data.</text>
</comment>
<dbReference type="OrthoDB" id="6513042at2759"/>
<dbReference type="PANTHER" id="PTHR10887">
    <property type="entry name" value="DNA2/NAM7 HELICASE FAMILY"/>
    <property type="match status" value="1"/>
</dbReference>
<feature type="domain" description="DNA2/NAM7 helicase helicase" evidence="1">
    <location>
        <begin position="395"/>
        <end position="497"/>
    </location>
</feature>
<accession>G4TPV9</accession>
<dbReference type="InterPro" id="IPR041679">
    <property type="entry name" value="DNA2/NAM7-like_C"/>
</dbReference>
<dbReference type="InterPro" id="IPR027417">
    <property type="entry name" value="P-loop_NTPase"/>
</dbReference>
<dbReference type="CDD" id="cd18808">
    <property type="entry name" value="SF1_C_Upf1"/>
    <property type="match status" value="1"/>
</dbReference>
<dbReference type="PANTHER" id="PTHR10887:SF495">
    <property type="entry name" value="HELICASE SENATAXIN ISOFORM X1-RELATED"/>
    <property type="match status" value="1"/>
</dbReference>
<dbReference type="Pfam" id="PF13087">
    <property type="entry name" value="AAA_12"/>
    <property type="match status" value="1"/>
</dbReference>
<dbReference type="InParanoid" id="G4TPV9"/>
<dbReference type="AlphaFoldDB" id="G4TPV9"/>
<dbReference type="GO" id="GO:0004386">
    <property type="term" value="F:helicase activity"/>
    <property type="evidence" value="ECO:0007669"/>
    <property type="project" value="InterPro"/>
</dbReference>
<dbReference type="HOGENOM" id="CLU_010083_0_0_1"/>
<name>G4TPV9_SERID</name>
<organism evidence="3 4">
    <name type="scientific">Serendipita indica (strain DSM 11827)</name>
    <name type="common">Root endophyte fungus</name>
    <name type="synonym">Piriformospora indica</name>
    <dbReference type="NCBI Taxonomy" id="1109443"/>
    <lineage>
        <taxon>Eukaryota</taxon>
        <taxon>Fungi</taxon>
        <taxon>Dikarya</taxon>
        <taxon>Basidiomycota</taxon>
        <taxon>Agaricomycotina</taxon>
        <taxon>Agaricomycetes</taxon>
        <taxon>Sebacinales</taxon>
        <taxon>Serendipitaceae</taxon>
        <taxon>Serendipita</taxon>
    </lineage>
</organism>
<dbReference type="InterPro" id="IPR041677">
    <property type="entry name" value="DNA2/NAM7_AAA_11"/>
</dbReference>
<feature type="domain" description="DNA2/NAM7 helicase helicase" evidence="1">
    <location>
        <begin position="529"/>
        <end position="615"/>
    </location>
</feature>
<keyword evidence="4" id="KW-1185">Reference proteome</keyword>
<reference evidence="3 4" key="1">
    <citation type="journal article" date="2011" name="PLoS Pathog.">
        <title>Endophytic Life Strategies Decoded by Genome and Transcriptome Analyses of the Mutualistic Root Symbiont Piriformospora indica.</title>
        <authorList>
            <person name="Zuccaro A."/>
            <person name="Lahrmann U."/>
            <person name="Guldener U."/>
            <person name="Langen G."/>
            <person name="Pfiffi S."/>
            <person name="Biedenkopf D."/>
            <person name="Wong P."/>
            <person name="Samans B."/>
            <person name="Grimm C."/>
            <person name="Basiewicz M."/>
            <person name="Murat C."/>
            <person name="Martin F."/>
            <person name="Kogel K.H."/>
        </authorList>
    </citation>
    <scope>NUCLEOTIDE SEQUENCE [LARGE SCALE GENOMIC DNA]</scope>
    <source>
        <strain evidence="3 4">DSM 11827</strain>
    </source>
</reference>
<feature type="domain" description="DNA2/NAM7 helicase-like C-terminal" evidence="2">
    <location>
        <begin position="626"/>
        <end position="792"/>
    </location>
</feature>
<dbReference type="EMBL" id="CAFZ01000219">
    <property type="protein sequence ID" value="CCA73355.1"/>
    <property type="molecule type" value="Genomic_DNA"/>
</dbReference>
<evidence type="ECO:0000259" key="2">
    <source>
        <dbReference type="Pfam" id="PF13087"/>
    </source>
</evidence>
<evidence type="ECO:0000259" key="1">
    <source>
        <dbReference type="Pfam" id="PF13086"/>
    </source>
</evidence>
<evidence type="ECO:0008006" key="5">
    <source>
        <dbReference type="Google" id="ProtNLM"/>
    </source>
</evidence>
<dbReference type="Proteomes" id="UP000007148">
    <property type="component" value="Unassembled WGS sequence"/>
</dbReference>
<dbReference type="eggNOG" id="KOG1802">
    <property type="taxonomic scope" value="Eukaryota"/>
</dbReference>
<gene>
    <name evidence="3" type="ORF">PIIN_07310</name>
</gene>
<dbReference type="Gene3D" id="3.40.50.300">
    <property type="entry name" value="P-loop containing nucleotide triphosphate hydrolases"/>
    <property type="match status" value="2"/>
</dbReference>
<dbReference type="InterPro" id="IPR045055">
    <property type="entry name" value="DNA2/NAM7-like"/>
</dbReference>
<dbReference type="SUPFAM" id="SSF52540">
    <property type="entry name" value="P-loop containing nucleoside triphosphate hydrolases"/>
    <property type="match status" value="1"/>
</dbReference>
<dbReference type="InterPro" id="IPR047187">
    <property type="entry name" value="SF1_C_Upf1"/>
</dbReference>
<evidence type="ECO:0000313" key="3">
    <source>
        <dbReference type="EMBL" id="CCA73355.1"/>
    </source>
</evidence>
<sequence length="862" mass="97735">MSEIRYTTKTYASHLFSTPSLKDRQFKATFVHERSFTLDPSLLDDFLAKYSQSQQFGISGAYLPCSSEFLRNGTAGLLTKLAIASPEEVLVITLHFENPDDPGDIVNHTPLYQRFFSEENPRRFVGFSLDRIALQLWGEYGLSITDGVDVLAMQVDSIDQPRGVKWMPKQTKQILDLKLLDDMLSNERDQDEQGDQDQADGLLASRAWVAVVLEQASSSLAIALSNVMPIDLRKRDQDELLELHKIMLASDRLRGSAEEFQSHDVKLEQGSNGKLYVISSQFNTRVRDTGYELELTFEHDVVTARVMKVKGRRAEVRPLQDLDLAEAGQFQVARTLGKEEATCLDHQRSNFILFALQGQASIRSNPILRQIWFPSDEPSSESISSPVLLGQQYTKLNRGQRAAVQEMMKESSDNTRIVLVHGPPGTGKTSVIAAMTECLLHSEDSLEHAGDSQKEQPAMRADIIEEQQYQPISAGPTLWIVAQSNVAVKNVAEKLVKVGIHNFKLIVSTEFHFEWHEHIYGKEIRSRMHTSAELPRSTGEVRSFLGDTRIMLCTLSMLTSPRLRNLNFFEHIPVKNVVIDEASQIQLGDLIPMIHIFQTDLKRICLVGDHRQLAPYGQEEVTDIESVFERKHIVSKATLLNVTYRLPKPICNLISAQVYDTKLLPFSSEDRIACCKWIDVRGEEQVEGTSYINTAEVEAVLLLIRELEEKKKDYRIISPYATQTALILRRLKEEKLPWDDKCFNVDSFQGNEADFIIISLVRTTSMGFLDNNRRANVLLTRCKKGMFVLCSRNLMMSERAQTTLLGRFAYAWSSLLDTDTWPTFEDLQSGVEMVEKDLVASPKLIGTQPVSKKDQRRARKKK</sequence>
<proteinExistence type="predicted"/>
<dbReference type="Pfam" id="PF13086">
    <property type="entry name" value="AAA_11"/>
    <property type="match status" value="2"/>
</dbReference>